<organism evidence="3 4">
    <name type="scientific">Sinorhizobium meliloti (strain SM11)</name>
    <dbReference type="NCBI Taxonomy" id="707241"/>
    <lineage>
        <taxon>Bacteria</taxon>
        <taxon>Pseudomonadati</taxon>
        <taxon>Pseudomonadota</taxon>
        <taxon>Alphaproteobacteria</taxon>
        <taxon>Hyphomicrobiales</taxon>
        <taxon>Rhizobiaceae</taxon>
        <taxon>Sinorhizobium/Ensifer group</taxon>
        <taxon>Sinorhizobium</taxon>
    </lineage>
</organism>
<dbReference type="Gene3D" id="3.40.50.150">
    <property type="entry name" value="Vaccinia Virus protein VP39"/>
    <property type="match status" value="1"/>
</dbReference>
<dbReference type="Proteomes" id="UP000009045">
    <property type="component" value="Chromosome"/>
</dbReference>
<gene>
    <name evidence="3" type="ordered locus">SM11_chr3255</name>
</gene>
<dbReference type="Pfam" id="PF06325">
    <property type="entry name" value="PrmA"/>
    <property type="match status" value="1"/>
</dbReference>
<evidence type="ECO:0000256" key="1">
    <source>
        <dbReference type="ARBA" id="ARBA00022603"/>
    </source>
</evidence>
<dbReference type="InterPro" id="IPR050078">
    <property type="entry name" value="Ribosomal_L11_MeTrfase_PrmA"/>
</dbReference>
<dbReference type="PANTHER" id="PTHR43648">
    <property type="entry name" value="ELECTRON TRANSFER FLAVOPROTEIN BETA SUBUNIT LYSINE METHYLTRANSFERASE"/>
    <property type="match status" value="1"/>
</dbReference>
<protein>
    <submittedName>
        <fullName evidence="3">Methyltransferase protein</fullName>
    </submittedName>
</protein>
<keyword evidence="1 3" id="KW-0489">Methyltransferase</keyword>
<reference evidence="3 4" key="1">
    <citation type="journal article" date="2011" name="J. Biotechnol.">
        <title>The complete genome sequence of the dominant Sinorhizobium meliloti field isolate SM11 extends the S. meliloti pan-genome.</title>
        <authorList>
            <person name="Schneiker-Bekel S."/>
            <person name="Wibberg D."/>
            <person name="Bekel T."/>
            <person name="Blom J."/>
            <person name="Linke B."/>
            <person name="Neuweger H."/>
            <person name="Stiens M."/>
            <person name="Vorholter F.J."/>
            <person name="Weidner S."/>
            <person name="Goesmann A."/>
            <person name="Puhler A."/>
            <person name="Schluter A."/>
        </authorList>
    </citation>
    <scope>NUCLEOTIDE SEQUENCE [LARGE SCALE GENOMIC DNA]</scope>
    <source>
        <strain evidence="3 4">SM11</strain>
    </source>
</reference>
<evidence type="ECO:0000256" key="2">
    <source>
        <dbReference type="ARBA" id="ARBA00022679"/>
    </source>
</evidence>
<dbReference type="PATRIC" id="fig|707241.3.peg.3396"/>
<dbReference type="KEGG" id="smx:SM11_chr3255"/>
<dbReference type="HOGENOM" id="CLU_074455_1_0_5"/>
<dbReference type="EMBL" id="CP001830">
    <property type="protein sequence ID" value="AEH80492.1"/>
    <property type="molecule type" value="Genomic_DNA"/>
</dbReference>
<dbReference type="AlphaFoldDB" id="F7X0F6"/>
<proteinExistence type="predicted"/>
<dbReference type="GO" id="GO:0016279">
    <property type="term" value="F:protein-lysine N-methyltransferase activity"/>
    <property type="evidence" value="ECO:0007669"/>
    <property type="project" value="TreeGrafter"/>
</dbReference>
<name>F7X0F6_SINMM</name>
<evidence type="ECO:0000313" key="3">
    <source>
        <dbReference type="EMBL" id="AEH80492.1"/>
    </source>
</evidence>
<dbReference type="GO" id="GO:0032259">
    <property type="term" value="P:methylation"/>
    <property type="evidence" value="ECO:0007669"/>
    <property type="project" value="UniProtKB-KW"/>
</dbReference>
<dbReference type="InterPro" id="IPR029063">
    <property type="entry name" value="SAM-dependent_MTases_sf"/>
</dbReference>
<keyword evidence="2" id="KW-0808">Transferase</keyword>
<dbReference type="PANTHER" id="PTHR43648:SF1">
    <property type="entry name" value="ELECTRON TRANSFER FLAVOPROTEIN BETA SUBUNIT LYSINE METHYLTRANSFERASE"/>
    <property type="match status" value="1"/>
</dbReference>
<accession>F7X0F6</accession>
<dbReference type="SUPFAM" id="SSF53335">
    <property type="entry name" value="S-adenosyl-L-methionine-dependent methyltransferases"/>
    <property type="match status" value="1"/>
</dbReference>
<evidence type="ECO:0000313" key="4">
    <source>
        <dbReference type="Proteomes" id="UP000009045"/>
    </source>
</evidence>
<sequence length="239" mass="25845">MDRGLPHGRAGQSAPIAPLNIVKTDPESFIRANTDILAPPHVPEIRLHLAGEAHELWLKTEEELERIGLPPPFWAFAWAGGQGLARYLLDHPETVRGRRVIDFASGSGLVAIAAKLAGADEVVAADIDPWSETAARLNAGLNGVSFAFTGDDIVGSERAADVYLAGDVFYDKSFADLLLPWFEALERAGAVVLVGDPGRAYCPRGRMTDLATYEVPVTRALEDSEVKRTTVWRFGTLTG</sequence>